<feature type="transmembrane region" description="Helical" evidence="6">
    <location>
        <begin position="283"/>
        <end position="301"/>
    </location>
</feature>
<feature type="transmembrane region" description="Helical" evidence="6">
    <location>
        <begin position="375"/>
        <end position="393"/>
    </location>
</feature>
<dbReference type="InterPro" id="IPR050189">
    <property type="entry name" value="MFS_Efflux_Transporters"/>
</dbReference>
<name>A0ABQ4PIW1_9GAMM</name>
<dbReference type="InterPro" id="IPR020846">
    <property type="entry name" value="MFS_dom"/>
</dbReference>
<feature type="transmembrane region" description="Helical" evidence="6">
    <location>
        <begin position="307"/>
        <end position="326"/>
    </location>
</feature>
<accession>A0ABQ4PIW1</accession>
<feature type="transmembrane region" description="Helical" evidence="6">
    <location>
        <begin position="145"/>
        <end position="164"/>
    </location>
</feature>
<comment type="caution">
    <text evidence="8">The sequence shown here is derived from an EMBL/GenBank/DDBJ whole genome shotgun (WGS) entry which is preliminary data.</text>
</comment>
<dbReference type="EMBL" id="BPEY01000048">
    <property type="protein sequence ID" value="GIU47551.1"/>
    <property type="molecule type" value="Genomic_DNA"/>
</dbReference>
<gene>
    <name evidence="8" type="primary">sotB</name>
    <name evidence="8" type="ORF">TUM4438_27010</name>
</gene>
<evidence type="ECO:0000256" key="6">
    <source>
        <dbReference type="SAM" id="Phobius"/>
    </source>
</evidence>
<evidence type="ECO:0000256" key="4">
    <source>
        <dbReference type="ARBA" id="ARBA00022989"/>
    </source>
</evidence>
<dbReference type="PROSITE" id="PS50850">
    <property type="entry name" value="MFS"/>
    <property type="match status" value="1"/>
</dbReference>
<dbReference type="PANTHER" id="PTHR43124">
    <property type="entry name" value="PURINE EFFLUX PUMP PBUE"/>
    <property type="match status" value="1"/>
</dbReference>
<keyword evidence="4 6" id="KW-1133">Transmembrane helix</keyword>
<feature type="domain" description="Major facilitator superfamily (MFS) profile" evidence="7">
    <location>
        <begin position="21"/>
        <end position="395"/>
    </location>
</feature>
<feature type="transmembrane region" description="Helical" evidence="6">
    <location>
        <begin position="176"/>
        <end position="196"/>
    </location>
</feature>
<comment type="subcellular location">
    <subcellularLocation>
        <location evidence="1">Cell membrane</location>
        <topology evidence="1">Multi-pass membrane protein</topology>
    </subcellularLocation>
</comment>
<dbReference type="PANTHER" id="PTHR43124:SF4">
    <property type="entry name" value="SUGAR EFFLUX TRANSPORTER"/>
    <property type="match status" value="1"/>
</dbReference>
<evidence type="ECO:0000256" key="2">
    <source>
        <dbReference type="ARBA" id="ARBA00022475"/>
    </source>
</evidence>
<dbReference type="Proteomes" id="UP000887104">
    <property type="component" value="Unassembled WGS sequence"/>
</dbReference>
<dbReference type="SUPFAM" id="SSF103473">
    <property type="entry name" value="MFS general substrate transporter"/>
    <property type="match status" value="1"/>
</dbReference>
<keyword evidence="5 6" id="KW-0472">Membrane</keyword>
<dbReference type="InterPro" id="IPR011701">
    <property type="entry name" value="MFS"/>
</dbReference>
<organism evidence="8 9">
    <name type="scientific">Shewanella sairae</name>
    <dbReference type="NCBI Taxonomy" id="190310"/>
    <lineage>
        <taxon>Bacteria</taxon>
        <taxon>Pseudomonadati</taxon>
        <taxon>Pseudomonadota</taxon>
        <taxon>Gammaproteobacteria</taxon>
        <taxon>Alteromonadales</taxon>
        <taxon>Shewanellaceae</taxon>
        <taxon>Shewanella</taxon>
    </lineage>
</organism>
<evidence type="ECO:0000313" key="8">
    <source>
        <dbReference type="EMBL" id="GIU47551.1"/>
    </source>
</evidence>
<evidence type="ECO:0000256" key="5">
    <source>
        <dbReference type="ARBA" id="ARBA00023136"/>
    </source>
</evidence>
<feature type="transmembrane region" description="Helical" evidence="6">
    <location>
        <begin position="247"/>
        <end position="271"/>
    </location>
</feature>
<feature type="transmembrane region" description="Helical" evidence="6">
    <location>
        <begin position="87"/>
        <end position="106"/>
    </location>
</feature>
<protein>
    <submittedName>
        <fullName evidence="8">Sugar efflux transporter</fullName>
    </submittedName>
</protein>
<sequence length="402" mass="43313">MPPFQFWMFDAMKQRLVTWAPVWLLALTAFVFVSTEFVPVGILAALGQSFNMSAVAVGPMLTVYAAVVALASLPAVLLFARFERKKLLLGLMSVFIISHGICVWAPSYDILLSGRVGIALTHALFWAIAPALVVRLAPEGQGAKALSIFATGCVLALVLGIPLGRVIGQLVGWRSIFGLIAVLTLIMMLLLWRGLPNLPATHGGSWRSLPALARNKALLWLYVLTMVLVTAHYSVYTYLEPLLQEYFGYTANITTIILLVFGAAGLIGSALFSRYQGKYAQQLLMLAIAIMGSCMAILPFIASHLWLLLPLCILWGTGMMLMCLSLQSKGLKLAPDATDVAMAIYSGLFNVGIGSGALLGSIVAAKYGVIQNGNWAALLIVIAILPLLCLLKARRAELVKAH</sequence>
<dbReference type="NCBIfam" id="NF002921">
    <property type="entry name" value="PRK03545.1"/>
    <property type="match status" value="1"/>
</dbReference>
<evidence type="ECO:0000313" key="9">
    <source>
        <dbReference type="Proteomes" id="UP000887104"/>
    </source>
</evidence>
<feature type="transmembrane region" description="Helical" evidence="6">
    <location>
        <begin position="217"/>
        <end position="235"/>
    </location>
</feature>
<dbReference type="RefSeq" id="WP_246616180.1">
    <property type="nucleotide sequence ID" value="NZ_BPEY01000048.1"/>
</dbReference>
<keyword evidence="2" id="KW-1003">Cell membrane</keyword>
<dbReference type="Pfam" id="PF07690">
    <property type="entry name" value="MFS_1"/>
    <property type="match status" value="1"/>
</dbReference>
<dbReference type="Gene3D" id="1.20.1250.20">
    <property type="entry name" value="MFS general substrate transporter like domains"/>
    <property type="match status" value="1"/>
</dbReference>
<proteinExistence type="predicted"/>
<evidence type="ECO:0000256" key="1">
    <source>
        <dbReference type="ARBA" id="ARBA00004651"/>
    </source>
</evidence>
<feature type="transmembrane region" description="Helical" evidence="6">
    <location>
        <begin position="112"/>
        <end position="133"/>
    </location>
</feature>
<reference evidence="8" key="1">
    <citation type="submission" date="2021-05" db="EMBL/GenBank/DDBJ databases">
        <title>Molecular characterization for Shewanella algae harboring chromosomal blaOXA-55-like strains isolated from clinical and environment sample.</title>
        <authorList>
            <person name="Ohama Y."/>
            <person name="Aoki K."/>
            <person name="Harada S."/>
            <person name="Moriya K."/>
            <person name="Ishii Y."/>
            <person name="Tateda K."/>
        </authorList>
    </citation>
    <scope>NUCLEOTIDE SEQUENCE</scope>
    <source>
        <strain evidence="8">JCM 11563</strain>
    </source>
</reference>
<dbReference type="InterPro" id="IPR036259">
    <property type="entry name" value="MFS_trans_sf"/>
</dbReference>
<feature type="transmembrane region" description="Helical" evidence="6">
    <location>
        <begin position="61"/>
        <end position="80"/>
    </location>
</feature>
<evidence type="ECO:0000256" key="3">
    <source>
        <dbReference type="ARBA" id="ARBA00022692"/>
    </source>
</evidence>
<feature type="transmembrane region" description="Helical" evidence="6">
    <location>
        <begin position="347"/>
        <end position="369"/>
    </location>
</feature>
<keyword evidence="3 6" id="KW-0812">Transmembrane</keyword>
<evidence type="ECO:0000259" key="7">
    <source>
        <dbReference type="PROSITE" id="PS50850"/>
    </source>
</evidence>
<keyword evidence="9" id="KW-1185">Reference proteome</keyword>
<dbReference type="CDD" id="cd17324">
    <property type="entry name" value="MFS_NepI_like"/>
    <property type="match status" value="1"/>
</dbReference>